<dbReference type="PANTHER" id="PTHR30055">
    <property type="entry name" value="HTH-TYPE TRANSCRIPTIONAL REGULATOR RUTR"/>
    <property type="match status" value="1"/>
</dbReference>
<reference evidence="4" key="2">
    <citation type="journal article" date="2022" name="BMC Genomics">
        <title>Comparative genome analysis of mycobacteria focusing on tRNA and non-coding RNA.</title>
        <authorList>
            <person name="Behra P.R.K."/>
            <person name="Pettersson B.M.F."/>
            <person name="Ramesh M."/>
            <person name="Das S."/>
            <person name="Dasgupta S."/>
            <person name="Kirsebom L.A."/>
        </authorList>
    </citation>
    <scope>NUCLEOTIDE SEQUENCE</scope>
    <source>
        <strain evidence="4">DSM 45406</strain>
    </source>
</reference>
<dbReference type="Gene3D" id="1.10.357.10">
    <property type="entry name" value="Tetracycline Repressor, domain 2"/>
    <property type="match status" value="1"/>
</dbReference>
<dbReference type="Proteomes" id="UP001140272">
    <property type="component" value="Unassembled WGS sequence"/>
</dbReference>
<accession>A0A9X2YCA7</accession>
<dbReference type="GO" id="GO:0000976">
    <property type="term" value="F:transcription cis-regulatory region binding"/>
    <property type="evidence" value="ECO:0007669"/>
    <property type="project" value="TreeGrafter"/>
</dbReference>
<dbReference type="EMBL" id="JACKRN010000314">
    <property type="protein sequence ID" value="MCV7070513.1"/>
    <property type="molecule type" value="Genomic_DNA"/>
</dbReference>
<gene>
    <name evidence="4" type="ORF">H7H73_08655</name>
    <name evidence="5" type="ORF">MJO55_06535</name>
</gene>
<feature type="domain" description="HTH tetR-type" evidence="3">
    <location>
        <begin position="17"/>
        <end position="77"/>
    </location>
</feature>
<dbReference type="Pfam" id="PF00440">
    <property type="entry name" value="TetR_N"/>
    <property type="match status" value="1"/>
</dbReference>
<dbReference type="PRINTS" id="PR00455">
    <property type="entry name" value="HTHTETR"/>
</dbReference>
<feature type="DNA-binding region" description="H-T-H motif" evidence="2">
    <location>
        <begin position="40"/>
        <end position="59"/>
    </location>
</feature>
<evidence type="ECO:0000256" key="2">
    <source>
        <dbReference type="PROSITE-ProRule" id="PRU00335"/>
    </source>
</evidence>
<evidence type="ECO:0000313" key="6">
    <source>
        <dbReference type="Proteomes" id="UP001055159"/>
    </source>
</evidence>
<evidence type="ECO:0000259" key="3">
    <source>
        <dbReference type="PROSITE" id="PS50977"/>
    </source>
</evidence>
<dbReference type="PANTHER" id="PTHR30055:SF230">
    <property type="entry name" value="TRANSCRIPTIONAL REGULATORY PROTEIN (PROBABLY TETR-FAMILY)-RELATED"/>
    <property type="match status" value="1"/>
</dbReference>
<name>A0A9X2YCA7_9MYCO</name>
<organism evidence="4 7">
    <name type="scientific">Mycolicibacterium rufum</name>
    <dbReference type="NCBI Taxonomy" id="318424"/>
    <lineage>
        <taxon>Bacteria</taxon>
        <taxon>Bacillati</taxon>
        <taxon>Actinomycetota</taxon>
        <taxon>Actinomycetes</taxon>
        <taxon>Mycobacteriales</taxon>
        <taxon>Mycobacteriaceae</taxon>
        <taxon>Mycolicibacterium</taxon>
    </lineage>
</organism>
<reference evidence="4" key="1">
    <citation type="submission" date="2020-07" db="EMBL/GenBank/DDBJ databases">
        <authorList>
            <person name="Pettersson B.M.F."/>
            <person name="Behra P.R.K."/>
            <person name="Ramesh M."/>
            <person name="Das S."/>
            <person name="Dasgupta S."/>
            <person name="Kirsebom L.A."/>
        </authorList>
    </citation>
    <scope>NUCLEOTIDE SEQUENCE</scope>
    <source>
        <strain evidence="4">DSM 45406</strain>
    </source>
</reference>
<evidence type="ECO:0000313" key="7">
    <source>
        <dbReference type="Proteomes" id="UP001140272"/>
    </source>
</evidence>
<evidence type="ECO:0000256" key="1">
    <source>
        <dbReference type="ARBA" id="ARBA00023125"/>
    </source>
</evidence>
<evidence type="ECO:0000313" key="5">
    <source>
        <dbReference type="EMBL" id="ULP38078.1"/>
    </source>
</evidence>
<dbReference type="SUPFAM" id="SSF46689">
    <property type="entry name" value="Homeodomain-like"/>
    <property type="match status" value="1"/>
</dbReference>
<keyword evidence="1 2" id="KW-0238">DNA-binding</keyword>
<protein>
    <submittedName>
        <fullName evidence="4">TetR/AcrR family transcriptional regulator</fullName>
    </submittedName>
</protein>
<dbReference type="EMBL" id="CP092427">
    <property type="protein sequence ID" value="ULP38078.1"/>
    <property type="molecule type" value="Genomic_DNA"/>
</dbReference>
<dbReference type="PROSITE" id="PS50977">
    <property type="entry name" value="HTH_TETR_2"/>
    <property type="match status" value="1"/>
</dbReference>
<proteinExistence type="predicted"/>
<dbReference type="InterPro" id="IPR009057">
    <property type="entry name" value="Homeodomain-like_sf"/>
</dbReference>
<dbReference type="InterPro" id="IPR001647">
    <property type="entry name" value="HTH_TetR"/>
</dbReference>
<reference evidence="5" key="3">
    <citation type="submission" date="2022-08" db="EMBL/GenBank/DDBJ databases">
        <title>Whole genome sequencing of non-tuberculosis mycobacteria type-strains.</title>
        <authorList>
            <person name="Igarashi Y."/>
            <person name="Osugi A."/>
            <person name="Mitarai S."/>
        </authorList>
    </citation>
    <scope>NUCLEOTIDE SEQUENCE</scope>
    <source>
        <strain evidence="5">JCM 16372</strain>
    </source>
</reference>
<keyword evidence="6" id="KW-1185">Reference proteome</keyword>
<dbReference type="Proteomes" id="UP001055159">
    <property type="component" value="Chromosome"/>
</dbReference>
<sequence length="209" mass="22736">MTPDDRPAGAGGRPRDATIDERVLAATRELLLEVGWDDLSVRMVATRAGVGRASLSRRWNSKAELVLHAILGETPDLTPFSGTDLTGWVEWVVRGSHELFSRRDVSEAVPGLLLALRENDDMRKALWANFSTPAVALFAEHLGADTPARRRGVEQDARAVLVMAAGAALFLTTVGVEDDTAALRHRIAELLSAGIRTTAPHGRDDRRSR</sequence>
<dbReference type="InterPro" id="IPR050109">
    <property type="entry name" value="HTH-type_TetR-like_transc_reg"/>
</dbReference>
<dbReference type="GO" id="GO:0003700">
    <property type="term" value="F:DNA-binding transcription factor activity"/>
    <property type="evidence" value="ECO:0007669"/>
    <property type="project" value="TreeGrafter"/>
</dbReference>
<dbReference type="RefSeq" id="WP_052428730.1">
    <property type="nucleotide sequence ID" value="NZ_CP092427.2"/>
</dbReference>
<dbReference type="AlphaFoldDB" id="A0A9X2YCA7"/>
<evidence type="ECO:0000313" key="4">
    <source>
        <dbReference type="EMBL" id="MCV7070513.1"/>
    </source>
</evidence>